<feature type="compositionally biased region" description="Polar residues" evidence="1">
    <location>
        <begin position="105"/>
        <end position="119"/>
    </location>
</feature>
<dbReference type="EMBL" id="HG723991">
    <property type="protein sequence ID" value="CDJ67025.1"/>
    <property type="molecule type" value="Genomic_DNA"/>
</dbReference>
<dbReference type="RefSeq" id="XP_013435492.1">
    <property type="nucleotide sequence ID" value="XM_013580038.1"/>
</dbReference>
<dbReference type="AlphaFoldDB" id="U6MZD7"/>
<proteinExistence type="predicted"/>
<accession>U6MZD7</accession>
<evidence type="ECO:0000256" key="1">
    <source>
        <dbReference type="SAM" id="MobiDB-lite"/>
    </source>
</evidence>
<keyword evidence="2" id="KW-0472">Membrane</keyword>
<reference evidence="3" key="1">
    <citation type="submission" date="2013-10" db="EMBL/GenBank/DDBJ databases">
        <title>Genomic analysis of the causative agents of coccidiosis in chickens.</title>
        <authorList>
            <person name="Reid A.J."/>
            <person name="Blake D."/>
            <person name="Billington K."/>
            <person name="Browne H."/>
            <person name="Dunn M."/>
            <person name="Hung S."/>
            <person name="Kawahara F."/>
            <person name="Miranda-Saavedra D."/>
            <person name="Mourier T."/>
            <person name="Nagra H."/>
            <person name="Otto T.D."/>
            <person name="Rawlings N."/>
            <person name="Sanchez A."/>
            <person name="Sanders M."/>
            <person name="Subramaniam C."/>
            <person name="Tay Y."/>
            <person name="Dear P."/>
            <person name="Doerig C."/>
            <person name="Gruber A."/>
            <person name="Parkinson J."/>
            <person name="Shirley M."/>
            <person name="Wan K.L."/>
            <person name="Berriman M."/>
            <person name="Tomley F."/>
            <person name="Pain A."/>
        </authorList>
    </citation>
    <scope>NUCLEOTIDE SEQUENCE [LARGE SCALE GENOMIC DNA]</scope>
    <source>
        <strain evidence="3">Houghton</strain>
    </source>
</reference>
<dbReference type="VEuPathDB" id="ToxoDB:ENH_00029590"/>
<dbReference type="GeneID" id="25473124"/>
<gene>
    <name evidence="3" type="ORF">ENH_00029590</name>
</gene>
<reference evidence="3" key="2">
    <citation type="submission" date="2013-10" db="EMBL/GenBank/DDBJ databases">
        <authorList>
            <person name="Aslett M."/>
        </authorList>
    </citation>
    <scope>NUCLEOTIDE SEQUENCE [LARGE SCALE GENOMIC DNA]</scope>
    <source>
        <strain evidence="3">Houghton</strain>
    </source>
</reference>
<feature type="compositionally biased region" description="Low complexity" evidence="1">
    <location>
        <begin position="138"/>
        <end position="152"/>
    </location>
</feature>
<feature type="compositionally biased region" description="Polar residues" evidence="1">
    <location>
        <begin position="186"/>
        <end position="202"/>
    </location>
</feature>
<dbReference type="Proteomes" id="UP000030754">
    <property type="component" value="Unassembled WGS sequence"/>
</dbReference>
<evidence type="ECO:0000313" key="4">
    <source>
        <dbReference type="Proteomes" id="UP000030754"/>
    </source>
</evidence>
<evidence type="ECO:0000313" key="3">
    <source>
        <dbReference type="EMBL" id="CDJ67025.1"/>
    </source>
</evidence>
<protein>
    <submittedName>
        <fullName evidence="3">Uncharacterized protein</fullName>
    </submittedName>
</protein>
<feature type="transmembrane region" description="Helical" evidence="2">
    <location>
        <begin position="358"/>
        <end position="382"/>
    </location>
</feature>
<keyword evidence="2" id="KW-0812">Transmembrane</keyword>
<sequence length="407" mass="44558">MGICCIFFMSTGGLVLGVISCTVGCALGFLPFTLVKTQRRLWGVLSVISLTTLMVLLVATFGYGLWLLLQNLWAQSDMNTGYSSPLLVTCLDAYVQKAGQTYQASIPTPQDSMDSNAIKTPSGRVSDANDLVGTDGVSSSTTTEATTTLTSTQMPEEEKRTNGQPGNSSTEAEEEAPHQSAAETPENISEPQDGEAQTTPSGNIMKSFIDVARKKIESVFQGEQSPFYPTLLRQSWTGMENILVTSSDLECVHGMATSTEALVTAENFFRTSVDWGLFCGFTQYTFSVVRKWPMSCTDDCNFGKLHLSKYRSNEDQAKEHVEEFIEDLEEMTPEQVQGCILLATVTTCRIQQKNLDSIAISAMCISLIFAVLIFFAAVKCLVDCSKFVGKHDKGSRGETVQLANRRR</sequence>
<keyword evidence="2" id="KW-1133">Transmembrane helix</keyword>
<name>U6MZD7_9EIME</name>
<feature type="transmembrane region" description="Helical" evidence="2">
    <location>
        <begin position="6"/>
        <end position="30"/>
    </location>
</feature>
<feature type="region of interest" description="Disordered" evidence="1">
    <location>
        <begin position="105"/>
        <end position="202"/>
    </location>
</feature>
<feature type="transmembrane region" description="Helical" evidence="2">
    <location>
        <begin position="42"/>
        <end position="69"/>
    </location>
</feature>
<evidence type="ECO:0000256" key="2">
    <source>
        <dbReference type="SAM" id="Phobius"/>
    </source>
</evidence>
<organism evidence="3 4">
    <name type="scientific">Eimeria necatrix</name>
    <dbReference type="NCBI Taxonomy" id="51315"/>
    <lineage>
        <taxon>Eukaryota</taxon>
        <taxon>Sar</taxon>
        <taxon>Alveolata</taxon>
        <taxon>Apicomplexa</taxon>
        <taxon>Conoidasida</taxon>
        <taxon>Coccidia</taxon>
        <taxon>Eucoccidiorida</taxon>
        <taxon>Eimeriorina</taxon>
        <taxon>Eimeriidae</taxon>
        <taxon>Eimeria</taxon>
    </lineage>
</organism>
<dbReference type="OrthoDB" id="345900at2759"/>
<keyword evidence="4" id="KW-1185">Reference proteome</keyword>